<evidence type="ECO:0000256" key="1">
    <source>
        <dbReference type="SAM" id="MobiDB-lite"/>
    </source>
</evidence>
<feature type="compositionally biased region" description="Low complexity" evidence="1">
    <location>
        <begin position="516"/>
        <end position="536"/>
    </location>
</feature>
<sequence length="721" mass="76657">MTGTEPVTMLSVTVNENDGTTRYSYELRTSVGVVRPAMEQEYLVEVNQSLVRDLCGKINKSLKGALQGGPGDLWGELAGYGQTLYDHLFQPTHGNDEPELVAQMRQTSSPLLVRTNEMQVPWELLHDGTEFLGLSHDLGQGSVVRGAFLSGREVGRMERALIVGDPLGDLAAARSEAEHVAEWLTARGTECTLLIGEDATLVDVVARLSSTPYDLLHYCGHVSILNRPADSGLMLHQRRLLNETALRTAAKVGAPPVVFINGCRSAGPIANLCVSFMRMGAKVVVGTRAEVAEASARQFAEEFYLRLLDDQTAGSAVRNARLSLLNEPDGAWASFLLFGDPGVHITGGPVTPAPGTDAPEGPYSPAATEMMRRVATVAEPRGVAISMDLLFGLVTAPELQDTLRRAIGSERLSILTELMHTFVAETPGAAENGLNGTPHPAMSGDVQLSDTVRSVLHQAEDNASTDGRSAVTPHDIATAFAETGGGSASQLLDAFGITPRRLFTPDLAADPPPAPSSSQSSATSQSSASSSLAAKKPTPPGGGGDSFNGDGRLRSGLLDERAAKAVGAALLLAAAKRSVIGSHTLLQGFALADSRVLRQALEAQGEAGRRAAHVLFSPSPRRRDFSRRSLGSIEQAQAERPGEPVGEAAILRGLLTDKEAAARGLLEQLGVDPDQLIRDLEQDDRPADPDQDRGRGRGRDQDRDQRPDQHPDQDRDPGSPD</sequence>
<organism evidence="3 4">
    <name type="scientific">Actinomadura barringtoniae</name>
    <dbReference type="NCBI Taxonomy" id="1427535"/>
    <lineage>
        <taxon>Bacteria</taxon>
        <taxon>Bacillati</taxon>
        <taxon>Actinomycetota</taxon>
        <taxon>Actinomycetes</taxon>
        <taxon>Streptosporangiales</taxon>
        <taxon>Thermomonosporaceae</taxon>
        <taxon>Actinomadura</taxon>
    </lineage>
</organism>
<comment type="caution">
    <text evidence="3">The sequence shown here is derived from an EMBL/GenBank/DDBJ whole genome shotgun (WGS) entry which is preliminary data.</text>
</comment>
<feature type="region of interest" description="Disordered" evidence="1">
    <location>
        <begin position="503"/>
        <end position="552"/>
    </location>
</feature>
<protein>
    <submittedName>
        <fullName evidence="3">CHAT domain-containing protein</fullName>
    </submittedName>
</protein>
<dbReference type="Gene3D" id="1.10.1780.10">
    <property type="entry name" value="Clp, N-terminal domain"/>
    <property type="match status" value="2"/>
</dbReference>
<dbReference type="InterPro" id="IPR024983">
    <property type="entry name" value="CHAT_dom"/>
</dbReference>
<proteinExistence type="predicted"/>
<reference evidence="3" key="1">
    <citation type="submission" date="2021-03" db="EMBL/GenBank/DDBJ databases">
        <authorList>
            <person name="Kanchanasin P."/>
            <person name="Saeng-In P."/>
            <person name="Phongsopitanun W."/>
            <person name="Yuki M."/>
            <person name="Kudo T."/>
            <person name="Ohkuma M."/>
            <person name="Tanasupawat S."/>
        </authorList>
    </citation>
    <scope>NUCLEOTIDE SEQUENCE</scope>
    <source>
        <strain evidence="3">GKU 128</strain>
    </source>
</reference>
<dbReference type="InterPro" id="IPR036628">
    <property type="entry name" value="Clp_N_dom_sf"/>
</dbReference>
<feature type="domain" description="CHAT" evidence="2">
    <location>
        <begin position="80"/>
        <end position="340"/>
    </location>
</feature>
<dbReference type="AlphaFoldDB" id="A0A939P5L3"/>
<keyword evidence="4" id="KW-1185">Reference proteome</keyword>
<accession>A0A939P5L3</accession>
<evidence type="ECO:0000259" key="2">
    <source>
        <dbReference type="Pfam" id="PF12770"/>
    </source>
</evidence>
<evidence type="ECO:0000313" key="3">
    <source>
        <dbReference type="EMBL" id="MBO2445706.1"/>
    </source>
</evidence>
<gene>
    <name evidence="3" type="ORF">J4573_01245</name>
</gene>
<feature type="compositionally biased region" description="Basic and acidic residues" evidence="1">
    <location>
        <begin position="675"/>
        <end position="721"/>
    </location>
</feature>
<dbReference type="Proteomes" id="UP000669179">
    <property type="component" value="Unassembled WGS sequence"/>
</dbReference>
<dbReference type="RefSeq" id="WP_208253311.1">
    <property type="nucleotide sequence ID" value="NZ_JAGEOJ010000001.1"/>
</dbReference>
<evidence type="ECO:0000313" key="4">
    <source>
        <dbReference type="Proteomes" id="UP000669179"/>
    </source>
</evidence>
<dbReference type="Pfam" id="PF12770">
    <property type="entry name" value="CHAT"/>
    <property type="match status" value="1"/>
</dbReference>
<name>A0A939P5L3_9ACTN</name>
<dbReference type="EMBL" id="JAGEOJ010000001">
    <property type="protein sequence ID" value="MBO2445706.1"/>
    <property type="molecule type" value="Genomic_DNA"/>
</dbReference>
<feature type="region of interest" description="Disordered" evidence="1">
    <location>
        <begin position="666"/>
        <end position="721"/>
    </location>
</feature>